<dbReference type="PANTHER" id="PTHR33570">
    <property type="entry name" value="4-CARBOXYMUCONOLACTONE DECARBOXYLASE FAMILY PROTEIN"/>
    <property type="match status" value="1"/>
</dbReference>
<protein>
    <submittedName>
        <fullName evidence="2">Carboxymuconolactone decarboxylase family protein</fullName>
    </submittedName>
</protein>
<evidence type="ECO:0000259" key="1">
    <source>
        <dbReference type="Pfam" id="PF02627"/>
    </source>
</evidence>
<gene>
    <name evidence="2" type="ORF">H9564_02780</name>
</gene>
<dbReference type="RefSeq" id="WP_191684022.1">
    <property type="nucleotide sequence ID" value="NZ_JACSQW010000005.1"/>
</dbReference>
<proteinExistence type="predicted"/>
<comment type="caution">
    <text evidence="2">The sequence shown here is derived from an EMBL/GenBank/DDBJ whole genome shotgun (WGS) entry which is preliminary data.</text>
</comment>
<organism evidence="2 3">
    <name type="scientific">Limosilactobacillus avistercoris</name>
    <dbReference type="NCBI Taxonomy" id="2762243"/>
    <lineage>
        <taxon>Bacteria</taxon>
        <taxon>Bacillati</taxon>
        <taxon>Bacillota</taxon>
        <taxon>Bacilli</taxon>
        <taxon>Lactobacillales</taxon>
        <taxon>Lactobacillaceae</taxon>
        <taxon>Limosilactobacillus</taxon>
    </lineage>
</organism>
<name>A0ABR8PBL1_9LACO</name>
<dbReference type="Gene3D" id="1.20.1290.10">
    <property type="entry name" value="AhpD-like"/>
    <property type="match status" value="1"/>
</dbReference>
<sequence length="106" mass="12027">MVKKQTAGRDQLGDFAPKFAELNDDVLFGQVWSREKELSPRDRSLITVTALIAKGSFEQLPYHMQTAKNNGITKDEIAEVITHLAFYLGWPNAWSAFNVAKKVWDD</sequence>
<feature type="domain" description="Carboxymuconolactone decarboxylase-like" evidence="1">
    <location>
        <begin position="17"/>
        <end position="101"/>
    </location>
</feature>
<dbReference type="EMBL" id="JACSQW010000005">
    <property type="protein sequence ID" value="MBD7894655.1"/>
    <property type="molecule type" value="Genomic_DNA"/>
</dbReference>
<dbReference type="Proteomes" id="UP000616837">
    <property type="component" value="Unassembled WGS sequence"/>
</dbReference>
<dbReference type="InterPro" id="IPR052512">
    <property type="entry name" value="4CMD/NDH-1_regulator"/>
</dbReference>
<evidence type="ECO:0000313" key="3">
    <source>
        <dbReference type="Proteomes" id="UP000616837"/>
    </source>
</evidence>
<reference evidence="2 3" key="1">
    <citation type="submission" date="2020-08" db="EMBL/GenBank/DDBJ databases">
        <title>A Genomic Blueprint of the Chicken Gut Microbiome.</title>
        <authorList>
            <person name="Gilroy R."/>
            <person name="Ravi A."/>
            <person name="Getino M."/>
            <person name="Pursley I."/>
            <person name="Horton D.L."/>
            <person name="Alikhan N.-F."/>
            <person name="Baker D."/>
            <person name="Gharbi K."/>
            <person name="Hall N."/>
            <person name="Watson M."/>
            <person name="Adriaenssens E.M."/>
            <person name="Foster-Nyarko E."/>
            <person name="Jarju S."/>
            <person name="Secka A."/>
            <person name="Antonio M."/>
            <person name="Oren A."/>
            <person name="Chaudhuri R."/>
            <person name="La Ragione R.M."/>
            <person name="Hildebrand F."/>
            <person name="Pallen M.J."/>
        </authorList>
    </citation>
    <scope>NUCLEOTIDE SEQUENCE [LARGE SCALE GENOMIC DNA]</scope>
    <source>
        <strain evidence="2 3">Sa3CUN2</strain>
    </source>
</reference>
<dbReference type="PANTHER" id="PTHR33570:SF9">
    <property type="entry name" value="BLL4600 PROTEIN"/>
    <property type="match status" value="1"/>
</dbReference>
<keyword evidence="3" id="KW-1185">Reference proteome</keyword>
<evidence type="ECO:0000313" key="2">
    <source>
        <dbReference type="EMBL" id="MBD7894655.1"/>
    </source>
</evidence>
<accession>A0ABR8PBL1</accession>
<dbReference type="SUPFAM" id="SSF69118">
    <property type="entry name" value="AhpD-like"/>
    <property type="match status" value="1"/>
</dbReference>
<dbReference type="InterPro" id="IPR029032">
    <property type="entry name" value="AhpD-like"/>
</dbReference>
<dbReference type="Pfam" id="PF02627">
    <property type="entry name" value="CMD"/>
    <property type="match status" value="1"/>
</dbReference>
<dbReference type="InterPro" id="IPR003779">
    <property type="entry name" value="CMD-like"/>
</dbReference>